<accession>A0A1H9SF45</accession>
<dbReference type="InterPro" id="IPR009459">
    <property type="entry name" value="MucBP_dom"/>
</dbReference>
<dbReference type="Proteomes" id="UP000198948">
    <property type="component" value="Unassembled WGS sequence"/>
</dbReference>
<dbReference type="Gene3D" id="3.10.100.10">
    <property type="entry name" value="Mannose-Binding Protein A, subunit A"/>
    <property type="match status" value="1"/>
</dbReference>
<organism evidence="3 4">
    <name type="scientific">Isobaculum melis</name>
    <dbReference type="NCBI Taxonomy" id="142588"/>
    <lineage>
        <taxon>Bacteria</taxon>
        <taxon>Bacillati</taxon>
        <taxon>Bacillota</taxon>
        <taxon>Bacilli</taxon>
        <taxon>Lactobacillales</taxon>
        <taxon>Carnobacteriaceae</taxon>
        <taxon>Isobaculum</taxon>
    </lineage>
</organism>
<dbReference type="Gene3D" id="3.10.20.320">
    <property type="entry name" value="Putative peptidoglycan bound protein (lpxtg motif)"/>
    <property type="match status" value="1"/>
</dbReference>
<evidence type="ECO:0000256" key="1">
    <source>
        <dbReference type="ARBA" id="ARBA00022737"/>
    </source>
</evidence>
<keyword evidence="4" id="KW-1185">Reference proteome</keyword>
<keyword evidence="1" id="KW-0677">Repeat</keyword>
<sequence length="565" mass="64137">MRYKTKNKGYIAIFFLLFFLVFTHRSEAAERDLPTAQNEVKAELKKVIEFTVKREGQRFVLENLLIDESFEAIGSISIVVPDGAQINMDLPLGWKTDNTSTASVIGYILDETSKNTPADVCEALKGLTITFKDEKQAKGEIKISVNKATISTWVDDKNVTHYYQFVPEIDTWLNAYNKAKSMTYKGLTGYLATVTSKAEHEYIFNSIAKLPGWLGGTRMVYPNGGKLLDEPKLPNSMLGYSIAKPDWYWADGPEAGSIFFTGFTHQNGTRPIGVYNAWNANQPDNWQTVGGEYVLQFAEKNSPNWNDLNNDYVGSNANRGFYVEYSAYEGPYGKQEENDENSHSAAIPQRVSVQYLSKDNNQPLADEVITIGDEFSIGDPYNTSAQFRKDIEGYERMDSVEIGQYSDEPQVVIYYYTKQQIVFHIQQVVLNTNSNVVIPEKAYAEIDKIDALNNVAVTKNYGTVNVLAKSLTKDADDYMTAKLMRELPERYYRVGLVVPEYYQYKGYVLTNENVAHQPSNLLVGFPTIDSNDRKEYWVTFYLQPMTTEPRSYSWGNQQMNLGTLE</sequence>
<dbReference type="EMBL" id="FOHA01000007">
    <property type="protein sequence ID" value="SER83632.1"/>
    <property type="molecule type" value="Genomic_DNA"/>
</dbReference>
<evidence type="ECO:0000259" key="2">
    <source>
        <dbReference type="Pfam" id="PF06458"/>
    </source>
</evidence>
<dbReference type="InterPro" id="IPR016186">
    <property type="entry name" value="C-type_lectin-like/link_sf"/>
</dbReference>
<evidence type="ECO:0000313" key="3">
    <source>
        <dbReference type="EMBL" id="SER83632.1"/>
    </source>
</evidence>
<dbReference type="InterPro" id="IPR016187">
    <property type="entry name" value="CTDL_fold"/>
</dbReference>
<reference evidence="3 4" key="1">
    <citation type="submission" date="2016-10" db="EMBL/GenBank/DDBJ databases">
        <authorList>
            <person name="de Groot N.N."/>
        </authorList>
    </citation>
    <scope>NUCLEOTIDE SEQUENCE [LARGE SCALE GENOMIC DNA]</scope>
    <source>
        <strain evidence="3 4">DSM 13760</strain>
    </source>
</reference>
<dbReference type="SUPFAM" id="SSF56436">
    <property type="entry name" value="C-type lectin-like"/>
    <property type="match status" value="1"/>
</dbReference>
<gene>
    <name evidence="3" type="ORF">SAMN04488559_10783</name>
</gene>
<name>A0A1H9SF45_9LACT</name>
<evidence type="ECO:0000313" key="4">
    <source>
        <dbReference type="Proteomes" id="UP000198948"/>
    </source>
</evidence>
<dbReference type="Pfam" id="PF06458">
    <property type="entry name" value="MucBP"/>
    <property type="match status" value="1"/>
</dbReference>
<dbReference type="RefSeq" id="WP_092651841.1">
    <property type="nucleotide sequence ID" value="NZ_FOHA01000007.1"/>
</dbReference>
<dbReference type="OrthoDB" id="6372180at2"/>
<dbReference type="AlphaFoldDB" id="A0A1H9SF45"/>
<proteinExistence type="predicted"/>
<protein>
    <submittedName>
        <fullName evidence="3">MucBP domain-containing protein</fullName>
    </submittedName>
</protein>
<feature type="domain" description="MucBP" evidence="2">
    <location>
        <begin position="351"/>
        <end position="417"/>
    </location>
</feature>